<dbReference type="PANTHER" id="PTHR10209:SF885">
    <property type="entry name" value="2OG-FE(II) OXYGENASE FAMILY, PUTATIVE (AFU_ORTHOLOGUE AFUA_2G00750)-RELATED"/>
    <property type="match status" value="1"/>
</dbReference>
<name>A0AAV5A2H0_9AGAM</name>
<dbReference type="InterPro" id="IPR026992">
    <property type="entry name" value="DIOX_N"/>
</dbReference>
<dbReference type="Pfam" id="PF14226">
    <property type="entry name" value="DIOX_N"/>
    <property type="match status" value="1"/>
</dbReference>
<evidence type="ECO:0000256" key="5">
    <source>
        <dbReference type="RuleBase" id="RU003682"/>
    </source>
</evidence>
<dbReference type="InterPro" id="IPR027443">
    <property type="entry name" value="IPNS-like_sf"/>
</dbReference>
<keyword evidence="4 5" id="KW-0408">Iron</keyword>
<dbReference type="GO" id="GO:0016491">
    <property type="term" value="F:oxidoreductase activity"/>
    <property type="evidence" value="ECO:0007669"/>
    <property type="project" value="UniProtKB-KW"/>
</dbReference>
<evidence type="ECO:0000256" key="3">
    <source>
        <dbReference type="ARBA" id="ARBA00023002"/>
    </source>
</evidence>
<comment type="similarity">
    <text evidence="1 5">Belongs to the iron/ascorbate-dependent oxidoreductase family.</text>
</comment>
<dbReference type="Gene3D" id="2.60.120.330">
    <property type="entry name" value="B-lactam Antibiotic, Isopenicillin N Synthase, Chain"/>
    <property type="match status" value="1"/>
</dbReference>
<evidence type="ECO:0000256" key="2">
    <source>
        <dbReference type="ARBA" id="ARBA00022723"/>
    </source>
</evidence>
<dbReference type="PANTHER" id="PTHR10209">
    <property type="entry name" value="OXIDOREDUCTASE, 2OG-FE II OXYGENASE FAMILY PROTEIN"/>
    <property type="match status" value="1"/>
</dbReference>
<dbReference type="SUPFAM" id="SSF51197">
    <property type="entry name" value="Clavaminate synthase-like"/>
    <property type="match status" value="1"/>
</dbReference>
<evidence type="ECO:0000256" key="1">
    <source>
        <dbReference type="ARBA" id="ARBA00008056"/>
    </source>
</evidence>
<dbReference type="AlphaFoldDB" id="A0AAV5A2H0"/>
<dbReference type="InterPro" id="IPR005123">
    <property type="entry name" value="Oxoglu/Fe-dep_dioxygenase_dom"/>
</dbReference>
<dbReference type="InterPro" id="IPR044861">
    <property type="entry name" value="IPNS-like_FE2OG_OXY"/>
</dbReference>
<evidence type="ECO:0000256" key="4">
    <source>
        <dbReference type="ARBA" id="ARBA00023004"/>
    </source>
</evidence>
<comment type="caution">
    <text evidence="7">The sequence shown here is derived from an EMBL/GenBank/DDBJ whole genome shotgun (WGS) entry which is preliminary data.</text>
</comment>
<keyword evidence="3 5" id="KW-0560">Oxidoreductase</keyword>
<keyword evidence="2 5" id="KW-0479">Metal-binding</keyword>
<dbReference type="EMBL" id="BPWL01000001">
    <property type="protein sequence ID" value="GJJ06756.1"/>
    <property type="molecule type" value="Genomic_DNA"/>
</dbReference>
<evidence type="ECO:0000259" key="6">
    <source>
        <dbReference type="PROSITE" id="PS51471"/>
    </source>
</evidence>
<dbReference type="PROSITE" id="PS51471">
    <property type="entry name" value="FE2OG_OXY"/>
    <property type="match status" value="1"/>
</dbReference>
<evidence type="ECO:0000313" key="7">
    <source>
        <dbReference type="EMBL" id="GJJ06756.1"/>
    </source>
</evidence>
<reference evidence="7" key="1">
    <citation type="submission" date="2021-10" db="EMBL/GenBank/DDBJ databases">
        <title>De novo Genome Assembly of Clathrus columnatus (Basidiomycota, Fungi) Using Illumina and Nanopore Sequence Data.</title>
        <authorList>
            <person name="Ogiso-Tanaka E."/>
            <person name="Itagaki H."/>
            <person name="Hosoya T."/>
            <person name="Hosaka K."/>
        </authorList>
    </citation>
    <scope>NUCLEOTIDE SEQUENCE</scope>
    <source>
        <strain evidence="7">MO-923</strain>
    </source>
</reference>
<organism evidence="7 8">
    <name type="scientific">Clathrus columnatus</name>
    <dbReference type="NCBI Taxonomy" id="1419009"/>
    <lineage>
        <taxon>Eukaryota</taxon>
        <taxon>Fungi</taxon>
        <taxon>Dikarya</taxon>
        <taxon>Basidiomycota</taxon>
        <taxon>Agaricomycotina</taxon>
        <taxon>Agaricomycetes</taxon>
        <taxon>Phallomycetidae</taxon>
        <taxon>Phallales</taxon>
        <taxon>Clathraceae</taxon>
        <taxon>Clathrus</taxon>
    </lineage>
</organism>
<keyword evidence="8" id="KW-1185">Reference proteome</keyword>
<sequence>MPVFDDFTSVPVLDYDLLKTGIGSNHSFLYLANPPVPRDTIDNLISYIPRVFALPQEEKDKIAMRNSQCFLGYNRFGSEFTKGSTDLREQFDFASPYISRWEPGKPEYLRLWGDSQWPDDKLIPGFRQTVETYINQVGELSFKFVSLTAEALGLPPNGLDKFYDNIPTVANIQQRCKLVKYPPINEGGSKQGVGPHYDASFLTFLLQASPHEGLQVQNIRGEWIPASPIPGTFVVNIGKGLETATRGVAKATSHRVVSPSDGSGSVPGPRYSVPLFQNISQTVRVCDEILTLPEEVIELARTRGDVAPSDSINFSEYDRDPSGQVNLIGRIKSHPDVAERHYPELFKHYFPNGLPSHGNAY</sequence>
<proteinExistence type="inferred from homology"/>
<feature type="domain" description="Fe2OG dioxygenase" evidence="6">
    <location>
        <begin position="172"/>
        <end position="279"/>
    </location>
</feature>
<dbReference type="Pfam" id="PF03171">
    <property type="entry name" value="2OG-FeII_Oxy"/>
    <property type="match status" value="1"/>
</dbReference>
<evidence type="ECO:0000313" key="8">
    <source>
        <dbReference type="Proteomes" id="UP001050691"/>
    </source>
</evidence>
<dbReference type="Proteomes" id="UP001050691">
    <property type="component" value="Unassembled WGS sequence"/>
</dbReference>
<dbReference type="GO" id="GO:0046872">
    <property type="term" value="F:metal ion binding"/>
    <property type="evidence" value="ECO:0007669"/>
    <property type="project" value="UniProtKB-KW"/>
</dbReference>
<gene>
    <name evidence="7" type="ORF">Clacol_000952</name>
</gene>
<protein>
    <recommendedName>
        <fullName evidence="6">Fe2OG dioxygenase domain-containing protein</fullName>
    </recommendedName>
</protein>
<accession>A0AAV5A2H0</accession>